<feature type="transmembrane region" description="Helical" evidence="2">
    <location>
        <begin position="20"/>
        <end position="39"/>
    </location>
</feature>
<evidence type="ECO:0000256" key="1">
    <source>
        <dbReference type="SAM" id="MobiDB-lite"/>
    </source>
</evidence>
<evidence type="ECO:0000313" key="3">
    <source>
        <dbReference type="EMBL" id="QLH13964.1"/>
    </source>
</evidence>
<evidence type="ECO:0000313" key="4">
    <source>
        <dbReference type="Proteomes" id="UP000509322"/>
    </source>
</evidence>
<protein>
    <submittedName>
        <fullName evidence="3">Uncharacterized protein</fullName>
    </submittedName>
</protein>
<dbReference type="EMBL" id="CP058689">
    <property type="protein sequence ID" value="QLH13964.1"/>
    <property type="molecule type" value="Genomic_DNA"/>
</dbReference>
<feature type="region of interest" description="Disordered" evidence="1">
    <location>
        <begin position="48"/>
        <end position="75"/>
    </location>
</feature>
<sequence>MANEDPDGIPEQIRQNRPFFLVLGLAFAIAIGAFLYILFLDTDSRDVTRNAPPAATAPAMPAGEAAPEAAPAEGN</sequence>
<accession>A0A7H9BRK5</accession>
<keyword evidence="2" id="KW-0472">Membrane</keyword>
<keyword evidence="2" id="KW-0812">Transmembrane</keyword>
<proteinExistence type="predicted"/>
<dbReference type="Proteomes" id="UP000509322">
    <property type="component" value="Chromosome 1"/>
</dbReference>
<evidence type="ECO:0000256" key="2">
    <source>
        <dbReference type="SAM" id="Phobius"/>
    </source>
</evidence>
<dbReference type="AlphaFoldDB" id="A0A7H9BRK5"/>
<dbReference type="RefSeq" id="WP_024843317.1">
    <property type="nucleotide sequence ID" value="NZ_CP038206.1"/>
</dbReference>
<gene>
    <name evidence="3" type="ORF">HYQ43_06860</name>
</gene>
<keyword evidence="2" id="KW-1133">Transmembrane helix</keyword>
<feature type="compositionally biased region" description="Low complexity" evidence="1">
    <location>
        <begin position="51"/>
        <end position="75"/>
    </location>
</feature>
<organism evidence="3 4">
    <name type="scientific">Paracoccus pantotrophus</name>
    <name type="common">Thiosphaera pantotropha</name>
    <dbReference type="NCBI Taxonomy" id="82367"/>
    <lineage>
        <taxon>Bacteria</taxon>
        <taxon>Pseudomonadati</taxon>
        <taxon>Pseudomonadota</taxon>
        <taxon>Alphaproteobacteria</taxon>
        <taxon>Rhodobacterales</taxon>
        <taxon>Paracoccaceae</taxon>
        <taxon>Paracoccus</taxon>
    </lineage>
</organism>
<reference evidence="3 4" key="1">
    <citation type="submission" date="2020-07" db="EMBL/GenBank/DDBJ databases">
        <title>The complete genome of Paracoccus pantotrophus ACCC 10489.</title>
        <authorList>
            <person name="Si Y."/>
        </authorList>
    </citation>
    <scope>NUCLEOTIDE SEQUENCE [LARGE SCALE GENOMIC DNA]</scope>
    <source>
        <strain evidence="3 4">ACCC10489</strain>
    </source>
</reference>
<name>A0A7H9BRK5_PARPN</name>